<reference evidence="1 2" key="1">
    <citation type="submission" date="2020-08" db="EMBL/GenBank/DDBJ databases">
        <title>Functional genomics of gut bacteria from endangered species of beetles.</title>
        <authorList>
            <person name="Carlos-Shanley C."/>
        </authorList>
    </citation>
    <scope>NUCLEOTIDE SEQUENCE [LARGE SCALE GENOMIC DNA]</scope>
    <source>
        <strain evidence="1 2">S00142</strain>
    </source>
</reference>
<keyword evidence="1" id="KW-0808">Transferase</keyword>
<organism evidence="1 2">
    <name type="scientific">Flavobacterium nitrogenifigens</name>
    <dbReference type="NCBI Taxonomy" id="1617283"/>
    <lineage>
        <taxon>Bacteria</taxon>
        <taxon>Pseudomonadati</taxon>
        <taxon>Bacteroidota</taxon>
        <taxon>Flavobacteriia</taxon>
        <taxon>Flavobacteriales</taxon>
        <taxon>Flavobacteriaceae</taxon>
        <taxon>Flavobacterium</taxon>
    </lineage>
</organism>
<proteinExistence type="predicted"/>
<name>A0A7W7J069_9FLAO</name>
<sequence length="395" mass="45261">MNSLKKYIKKRFPSFFSLFRSGYLLYNNSKRIKNFYKTNYKKNALLTYITVPFIKDSFVHTNYFEAKSWAKILSELGYNIDVVNYEYNSELDLSKYDIICGFGNVFQKYFEGSYNKKIKTIYYGTGMHVCHQNHATLQRIKNVYDHKGIWLGKSARFVEKTWTHQTSLVDGIIALGNDKCADSFKKYYEGKVLAVPAPFYHIHNAEELINQRSVEANKNFLWFGSSGLIHKGLDLLLDYFSNNPDLTLHVCGPIDKEVDFVNVYRKELFENKNIITYGFLDINSETFVEILKKCSFVVFPSCSEGGSPSVLTVVGNGGLIPIISHETTVSTANEIWIEKLTYEGIEQSIKMAISLDGATIKKMQIDNYEFVKEHNSTSNYYNELKSAITSLVVGS</sequence>
<gene>
    <name evidence="1" type="ORF">HNP37_003755</name>
</gene>
<dbReference type="Gene3D" id="3.40.50.2000">
    <property type="entry name" value="Glycogen Phosphorylase B"/>
    <property type="match status" value="1"/>
</dbReference>
<accession>A0A7W7J069</accession>
<dbReference type="AlphaFoldDB" id="A0A7W7J069"/>
<keyword evidence="2" id="KW-1185">Reference proteome</keyword>
<dbReference type="EMBL" id="JACHLD010000006">
    <property type="protein sequence ID" value="MBB4803680.1"/>
    <property type="molecule type" value="Genomic_DNA"/>
</dbReference>
<dbReference type="SUPFAM" id="SSF53756">
    <property type="entry name" value="UDP-Glycosyltransferase/glycogen phosphorylase"/>
    <property type="match status" value="1"/>
</dbReference>
<evidence type="ECO:0000313" key="2">
    <source>
        <dbReference type="Proteomes" id="UP000561681"/>
    </source>
</evidence>
<dbReference type="RefSeq" id="WP_184165502.1">
    <property type="nucleotide sequence ID" value="NZ_JACHLD010000006.1"/>
</dbReference>
<evidence type="ECO:0000313" key="1">
    <source>
        <dbReference type="EMBL" id="MBB4803680.1"/>
    </source>
</evidence>
<dbReference type="GO" id="GO:0016740">
    <property type="term" value="F:transferase activity"/>
    <property type="evidence" value="ECO:0007669"/>
    <property type="project" value="UniProtKB-KW"/>
</dbReference>
<dbReference type="Proteomes" id="UP000561681">
    <property type="component" value="Unassembled WGS sequence"/>
</dbReference>
<comment type="caution">
    <text evidence="1">The sequence shown here is derived from an EMBL/GenBank/DDBJ whole genome shotgun (WGS) entry which is preliminary data.</text>
</comment>
<protein>
    <submittedName>
        <fullName evidence="1">Glycosyltransferase involved in cell wall biosynthesis</fullName>
    </submittedName>
</protein>